<comment type="cofactor">
    <cofactor evidence="1">
        <name>(R)-lipoate</name>
        <dbReference type="ChEBI" id="CHEBI:83088"/>
    </cofactor>
</comment>
<dbReference type="HOGENOM" id="CLU_016733_0_0_5"/>
<dbReference type="PANTHER" id="PTHR43416">
    <property type="entry name" value="DIHYDROLIPOYLLYSINE-RESIDUE SUCCINYLTRANSFERASE COMPONENT OF 2-OXOGLUTARATE DEHYDROGENASE COMPLEX, MITOCHONDRIAL-RELATED"/>
    <property type="match status" value="1"/>
</dbReference>
<evidence type="ECO:0000256" key="10">
    <source>
        <dbReference type="ARBA" id="ARBA00052761"/>
    </source>
</evidence>
<comment type="function">
    <text evidence="2">E2 component of the 2-oxoglutarate dehydrogenase (OGDH) complex which catalyzes the second step in the conversion of 2-oxoglutarate to succinyl-CoA and CO(2).</text>
</comment>
<dbReference type="EMBL" id="CP000237">
    <property type="protein sequence ID" value="ABD45985.1"/>
    <property type="molecule type" value="Genomic_DNA"/>
</dbReference>
<dbReference type="InterPro" id="IPR004167">
    <property type="entry name" value="PSBD"/>
</dbReference>
<dbReference type="STRING" id="222891.NSE_0548"/>
<evidence type="ECO:0000256" key="7">
    <source>
        <dbReference type="ARBA" id="ARBA00022679"/>
    </source>
</evidence>
<dbReference type="UniPathway" id="UPA00868">
    <property type="reaction ID" value="UER00840"/>
</dbReference>
<keyword evidence="6" id="KW-0816">Tricarboxylic acid cycle</keyword>
<dbReference type="InterPro" id="IPR006255">
    <property type="entry name" value="SucB"/>
</dbReference>
<dbReference type="GO" id="GO:0004149">
    <property type="term" value="F:dihydrolipoyllysine-residue succinyltransferase activity"/>
    <property type="evidence" value="ECO:0007669"/>
    <property type="project" value="UniProtKB-UniRule"/>
</dbReference>
<reference evidence="15 16" key="1">
    <citation type="journal article" date="2006" name="PLoS Genet.">
        <title>Comparative genomics of emerging human ehrlichiosis agents.</title>
        <authorList>
            <person name="Dunning Hotopp J.C."/>
            <person name="Lin M."/>
            <person name="Madupu R."/>
            <person name="Crabtree J."/>
            <person name="Angiuoli S.V."/>
            <person name="Eisen J.A."/>
            <person name="Seshadri R."/>
            <person name="Ren Q."/>
            <person name="Wu M."/>
            <person name="Utterback T.R."/>
            <person name="Smith S."/>
            <person name="Lewis M."/>
            <person name="Khouri H."/>
            <person name="Zhang C."/>
            <person name="Niu H."/>
            <person name="Lin Q."/>
            <person name="Ohashi N."/>
            <person name="Zhi N."/>
            <person name="Nelson W."/>
            <person name="Brinkac L.M."/>
            <person name="Dodson R.J."/>
            <person name="Rosovitz M.J."/>
            <person name="Sundaram J."/>
            <person name="Daugherty S.C."/>
            <person name="Davidsen T."/>
            <person name="Durkin A.S."/>
            <person name="Gwinn M."/>
            <person name="Haft D.H."/>
            <person name="Selengut J.D."/>
            <person name="Sullivan S.A."/>
            <person name="Zafar N."/>
            <person name="Zhou L."/>
            <person name="Benahmed F."/>
            <person name="Forberger H."/>
            <person name="Halpin R."/>
            <person name="Mulligan S."/>
            <person name="Robinson J."/>
            <person name="White O."/>
            <person name="Rikihisa Y."/>
            <person name="Tettelin H."/>
        </authorList>
    </citation>
    <scope>NUCLEOTIDE SEQUENCE [LARGE SCALE GENOMIC DNA]</scope>
    <source>
        <strain evidence="16">ATCC VR-367 / Miyayama</strain>
    </source>
</reference>
<dbReference type="InterPro" id="IPR000089">
    <property type="entry name" value="Biotin_lipoyl"/>
</dbReference>
<evidence type="ECO:0000256" key="5">
    <source>
        <dbReference type="ARBA" id="ARBA00011666"/>
    </source>
</evidence>
<keyword evidence="9 15" id="KW-0012">Acyltransferase</keyword>
<dbReference type="KEGG" id="nse:NSE_0548"/>
<protein>
    <recommendedName>
        <fullName evidence="11">Dihydrolipoyllysine-residue succinyltransferase</fullName>
        <ecNumber evidence="11">2.3.1.61</ecNumber>
    </recommendedName>
</protein>
<dbReference type="OrthoDB" id="9805770at2"/>
<evidence type="ECO:0000259" key="14">
    <source>
        <dbReference type="PROSITE" id="PS51826"/>
    </source>
</evidence>
<dbReference type="PROSITE" id="PS51826">
    <property type="entry name" value="PSBD"/>
    <property type="match status" value="1"/>
</dbReference>
<dbReference type="RefSeq" id="WP_011451937.1">
    <property type="nucleotide sequence ID" value="NC_007798.1"/>
</dbReference>
<dbReference type="InterPro" id="IPR001078">
    <property type="entry name" value="2-oxoacid_DH_actylTfrase"/>
</dbReference>
<comment type="subunit">
    <text evidence="5">Forms a 24-polypeptide structural core with octahedral symmetry. Part of the 2-oxoglutarate dehydrogenase (OGDH) complex composed of E1 (2-oxoglutarate dehydrogenase), E2 (dihydrolipoamide succinyltransferase) and E3 (dihydrolipoamide dehydrogenase); the complex contains multiple copies of the three enzymatic components (E1, E2 and E3).</text>
</comment>
<name>Q2GDL5_EHRS3</name>
<evidence type="ECO:0000313" key="15">
    <source>
        <dbReference type="EMBL" id="ABD45985.1"/>
    </source>
</evidence>
<dbReference type="GO" id="GO:0033512">
    <property type="term" value="P:L-lysine catabolic process to acetyl-CoA via saccharopine"/>
    <property type="evidence" value="ECO:0007669"/>
    <property type="project" value="UniProtKB-UniPathway"/>
</dbReference>
<dbReference type="eggNOG" id="COG0508">
    <property type="taxonomic scope" value="Bacteria"/>
</dbReference>
<organism evidence="15 16">
    <name type="scientific">Ehrlichia sennetsu (strain ATCC VR-367 / Miyayama)</name>
    <name type="common">Neorickettsia sennetsu</name>
    <dbReference type="NCBI Taxonomy" id="222891"/>
    <lineage>
        <taxon>Bacteria</taxon>
        <taxon>Pseudomonadati</taxon>
        <taxon>Pseudomonadota</taxon>
        <taxon>Alphaproteobacteria</taxon>
        <taxon>Rickettsiales</taxon>
        <taxon>Anaplasmataceae</taxon>
        <taxon>Ehrlichia</taxon>
    </lineage>
</organism>
<evidence type="ECO:0000256" key="4">
    <source>
        <dbReference type="ARBA" id="ARBA00007317"/>
    </source>
</evidence>
<evidence type="ECO:0000259" key="13">
    <source>
        <dbReference type="PROSITE" id="PS50968"/>
    </source>
</evidence>
<dbReference type="AlphaFoldDB" id="Q2GDL5"/>
<evidence type="ECO:0000313" key="16">
    <source>
        <dbReference type="Proteomes" id="UP000001942"/>
    </source>
</evidence>
<feature type="region of interest" description="Disordered" evidence="12">
    <location>
        <begin position="173"/>
        <end position="195"/>
    </location>
</feature>
<dbReference type="Proteomes" id="UP000001942">
    <property type="component" value="Chromosome"/>
</dbReference>
<feature type="domain" description="Peripheral subunit-binding (PSBD)" evidence="14">
    <location>
        <begin position="131"/>
        <end position="168"/>
    </location>
</feature>
<comment type="catalytic activity">
    <reaction evidence="10">
        <text>N(6)-[(R)-dihydrolipoyl]-L-lysyl-[protein] + succinyl-CoA = N(6)-[(R)-S(8)-succinyldihydrolipoyl]-L-lysyl-[protein] + CoA</text>
        <dbReference type="Rhea" id="RHEA:15213"/>
        <dbReference type="Rhea" id="RHEA-COMP:10475"/>
        <dbReference type="Rhea" id="RHEA-COMP:20092"/>
        <dbReference type="ChEBI" id="CHEBI:57287"/>
        <dbReference type="ChEBI" id="CHEBI:57292"/>
        <dbReference type="ChEBI" id="CHEBI:83100"/>
        <dbReference type="ChEBI" id="CHEBI:83120"/>
        <dbReference type="EC" id="2.3.1.61"/>
    </reaction>
</comment>
<dbReference type="EC" id="2.3.1.61" evidence="11"/>
<evidence type="ECO:0000256" key="2">
    <source>
        <dbReference type="ARBA" id="ARBA00004052"/>
    </source>
</evidence>
<dbReference type="Pfam" id="PF00364">
    <property type="entry name" value="Biotin_lipoyl"/>
    <property type="match status" value="1"/>
</dbReference>
<dbReference type="InterPro" id="IPR003016">
    <property type="entry name" value="2-oxoA_DH_lipoyl-BS"/>
</dbReference>
<evidence type="ECO:0000256" key="12">
    <source>
        <dbReference type="SAM" id="MobiDB-lite"/>
    </source>
</evidence>
<evidence type="ECO:0000256" key="8">
    <source>
        <dbReference type="ARBA" id="ARBA00022823"/>
    </source>
</evidence>
<dbReference type="PROSITE" id="PS00189">
    <property type="entry name" value="LIPOYL"/>
    <property type="match status" value="1"/>
</dbReference>
<sequence>MKKVLVPRMGESIAEASVVKIIKNIGESVREDELLFELETDKAAVEVSAPVSGILSKINVEIGQAVKVDDVLGLIDENVVAPGGGNPISSGVGDRNIVPPSVAIAGGVALGASAEKNISSIKSSELIYAKQDAPSARILMEEKFLSPCDIVGTGKDNRIRKVDVLSRLFYGDPEQEKDSESEQRAVAGSSSVSPGFPERVVPMSKLRQRIASRLKESQNTAAILTTFNEVDMGNVIQIRKRYKDSFEKVHGLKLGFMSFFVQAVICGLEAFPEINAEIRGKDIVYKDYYNIGVAVGTKNGLVVPVIKNAQNLSFAEVERQILEYGKKARDGKIEPDDMQGGTFTISNGGIYGSLMSTPIINPPQSGILGMHAIKERPIVIDGAIVVRPMMYLALSYDHRIVDGREAVSFLVRVKECLENPERLLLKV</sequence>
<evidence type="ECO:0000256" key="11">
    <source>
        <dbReference type="NCBIfam" id="TIGR01347"/>
    </source>
</evidence>
<keyword evidence="7 15" id="KW-0808">Transferase</keyword>
<dbReference type="GO" id="GO:0045252">
    <property type="term" value="C:oxoglutarate dehydrogenase complex"/>
    <property type="evidence" value="ECO:0007669"/>
    <property type="project" value="UniProtKB-UniRule"/>
</dbReference>
<dbReference type="SUPFAM" id="SSF51230">
    <property type="entry name" value="Single hybrid motif"/>
    <property type="match status" value="1"/>
</dbReference>
<dbReference type="NCBIfam" id="NF004309">
    <property type="entry name" value="PRK05704.1"/>
    <property type="match status" value="1"/>
</dbReference>
<dbReference type="InterPro" id="IPR011053">
    <property type="entry name" value="Single_hybrid_motif"/>
</dbReference>
<gene>
    <name evidence="15" type="primary">sucB</name>
    <name evidence="15" type="ordered locus">NSE_0548</name>
</gene>
<feature type="compositionally biased region" description="Basic and acidic residues" evidence="12">
    <location>
        <begin position="174"/>
        <end position="183"/>
    </location>
</feature>
<feature type="domain" description="Lipoyl-binding" evidence="13">
    <location>
        <begin position="1"/>
        <end position="76"/>
    </location>
</feature>
<dbReference type="CDD" id="cd06849">
    <property type="entry name" value="lipoyl_domain"/>
    <property type="match status" value="1"/>
</dbReference>
<dbReference type="PANTHER" id="PTHR43416:SF5">
    <property type="entry name" value="DIHYDROLIPOYLLYSINE-RESIDUE SUCCINYLTRANSFERASE COMPONENT OF 2-OXOGLUTARATE DEHYDROGENASE COMPLEX, MITOCHONDRIAL"/>
    <property type="match status" value="1"/>
</dbReference>
<keyword evidence="16" id="KW-1185">Reference proteome</keyword>
<dbReference type="PROSITE" id="PS50968">
    <property type="entry name" value="BIOTINYL_LIPOYL"/>
    <property type="match status" value="1"/>
</dbReference>
<comment type="pathway">
    <text evidence="3">Amino-acid degradation; L-lysine degradation via saccharopine pathway; glutaryl-CoA from L-lysine: step 6/6.</text>
</comment>
<dbReference type="InterPro" id="IPR023213">
    <property type="entry name" value="CAT-like_dom_sf"/>
</dbReference>
<dbReference type="NCBIfam" id="TIGR01347">
    <property type="entry name" value="sucB"/>
    <property type="match status" value="1"/>
</dbReference>
<dbReference type="Gene3D" id="3.30.559.10">
    <property type="entry name" value="Chloramphenicol acetyltransferase-like domain"/>
    <property type="match status" value="1"/>
</dbReference>
<dbReference type="Pfam" id="PF00198">
    <property type="entry name" value="2-oxoacid_dh"/>
    <property type="match status" value="1"/>
</dbReference>
<keyword evidence="8" id="KW-0450">Lipoyl</keyword>
<dbReference type="Gene3D" id="2.40.50.100">
    <property type="match status" value="1"/>
</dbReference>
<dbReference type="InterPro" id="IPR050537">
    <property type="entry name" value="2-oxoacid_dehydrogenase"/>
</dbReference>
<accession>Q2GDL5</accession>
<evidence type="ECO:0000256" key="9">
    <source>
        <dbReference type="ARBA" id="ARBA00023315"/>
    </source>
</evidence>
<dbReference type="SUPFAM" id="SSF52777">
    <property type="entry name" value="CoA-dependent acyltransferases"/>
    <property type="match status" value="1"/>
</dbReference>
<proteinExistence type="inferred from homology"/>
<evidence type="ECO:0000256" key="6">
    <source>
        <dbReference type="ARBA" id="ARBA00022532"/>
    </source>
</evidence>
<dbReference type="GO" id="GO:0006099">
    <property type="term" value="P:tricarboxylic acid cycle"/>
    <property type="evidence" value="ECO:0007669"/>
    <property type="project" value="UniProtKB-UniRule"/>
</dbReference>
<comment type="similarity">
    <text evidence="4">Belongs to the 2-oxoacid dehydrogenase family.</text>
</comment>
<dbReference type="FunFam" id="3.30.559.10:FF:000007">
    <property type="entry name" value="Dihydrolipoamide acetyltransferase component of pyruvate dehydrogenase complex"/>
    <property type="match status" value="1"/>
</dbReference>
<dbReference type="GO" id="GO:0005829">
    <property type="term" value="C:cytosol"/>
    <property type="evidence" value="ECO:0007669"/>
    <property type="project" value="TreeGrafter"/>
</dbReference>
<evidence type="ECO:0000256" key="3">
    <source>
        <dbReference type="ARBA" id="ARBA00005145"/>
    </source>
</evidence>
<evidence type="ECO:0000256" key="1">
    <source>
        <dbReference type="ARBA" id="ARBA00001938"/>
    </source>
</evidence>